<dbReference type="FunFam" id="3.30.565.10:FF:000023">
    <property type="entry name" value="PAS domain-containing sensor histidine kinase"/>
    <property type="match status" value="1"/>
</dbReference>
<keyword evidence="4" id="KW-1003">Cell membrane</keyword>
<dbReference type="PROSITE" id="PS50113">
    <property type="entry name" value="PAC"/>
    <property type="match status" value="1"/>
</dbReference>
<evidence type="ECO:0000256" key="10">
    <source>
        <dbReference type="ARBA" id="ARBA00023012"/>
    </source>
</evidence>
<keyword evidence="8" id="KW-0418">Kinase</keyword>
<dbReference type="PRINTS" id="PR00344">
    <property type="entry name" value="BCTRLSENSOR"/>
</dbReference>
<dbReference type="GO" id="GO:0005524">
    <property type="term" value="F:ATP binding"/>
    <property type="evidence" value="ECO:0007669"/>
    <property type="project" value="UniProtKB-KW"/>
</dbReference>
<dbReference type="PROSITE" id="PS50110">
    <property type="entry name" value="RESPONSE_REGULATORY"/>
    <property type="match status" value="1"/>
</dbReference>
<evidence type="ECO:0000259" key="16">
    <source>
        <dbReference type="PROSITE" id="PS50110"/>
    </source>
</evidence>
<keyword evidence="13" id="KW-0175">Coiled coil</keyword>
<evidence type="ECO:0000256" key="11">
    <source>
        <dbReference type="ARBA" id="ARBA00023136"/>
    </source>
</evidence>
<reference evidence="20" key="1">
    <citation type="submission" date="2016-10" db="EMBL/GenBank/DDBJ databases">
        <authorList>
            <person name="Varghese N."/>
            <person name="Submissions S."/>
        </authorList>
    </citation>
    <scope>NUCLEOTIDE SEQUENCE [LARGE SCALE GENOMIC DNA]</scope>
    <source>
        <strain evidence="20">ATCC 25963</strain>
    </source>
</reference>
<gene>
    <name evidence="19" type="ORF">SAMN02745121_05983</name>
</gene>
<organism evidence="19 20">
    <name type="scientific">Nannocystis exedens</name>
    <dbReference type="NCBI Taxonomy" id="54"/>
    <lineage>
        <taxon>Bacteria</taxon>
        <taxon>Pseudomonadati</taxon>
        <taxon>Myxococcota</taxon>
        <taxon>Polyangia</taxon>
        <taxon>Nannocystales</taxon>
        <taxon>Nannocystaceae</taxon>
        <taxon>Nannocystis</taxon>
    </lineage>
</organism>
<dbReference type="GO" id="GO:0009927">
    <property type="term" value="F:histidine phosphotransfer kinase activity"/>
    <property type="evidence" value="ECO:0007669"/>
    <property type="project" value="TreeGrafter"/>
</dbReference>
<dbReference type="InterPro" id="IPR035965">
    <property type="entry name" value="PAS-like_dom_sf"/>
</dbReference>
<evidence type="ECO:0000313" key="20">
    <source>
        <dbReference type="Proteomes" id="UP000199400"/>
    </source>
</evidence>
<dbReference type="SMART" id="SM00448">
    <property type="entry name" value="REC"/>
    <property type="match status" value="1"/>
</dbReference>
<dbReference type="GO" id="GO:0000155">
    <property type="term" value="F:phosphorelay sensor kinase activity"/>
    <property type="evidence" value="ECO:0007669"/>
    <property type="project" value="InterPro"/>
</dbReference>
<keyword evidence="5 12" id="KW-0597">Phosphoprotein</keyword>
<dbReference type="Gene3D" id="3.30.565.10">
    <property type="entry name" value="Histidine kinase-like ATPase, C-terminal domain"/>
    <property type="match status" value="2"/>
</dbReference>
<evidence type="ECO:0000256" key="14">
    <source>
        <dbReference type="SAM" id="MobiDB-lite"/>
    </source>
</evidence>
<dbReference type="Pfam" id="PF08448">
    <property type="entry name" value="PAS_4"/>
    <property type="match status" value="2"/>
</dbReference>
<dbReference type="PANTHER" id="PTHR43047:SF72">
    <property type="entry name" value="OSMOSENSING HISTIDINE PROTEIN KINASE SLN1"/>
    <property type="match status" value="1"/>
</dbReference>
<dbReference type="SMART" id="SM00091">
    <property type="entry name" value="PAS"/>
    <property type="match status" value="3"/>
</dbReference>
<dbReference type="SMART" id="SM00388">
    <property type="entry name" value="HisKA"/>
    <property type="match status" value="2"/>
</dbReference>
<dbReference type="Gene3D" id="1.10.287.130">
    <property type="match status" value="2"/>
</dbReference>
<dbReference type="NCBIfam" id="TIGR00229">
    <property type="entry name" value="sensory_box"/>
    <property type="match status" value="1"/>
</dbReference>
<evidence type="ECO:0000259" key="15">
    <source>
        <dbReference type="PROSITE" id="PS50109"/>
    </source>
</evidence>
<evidence type="ECO:0000256" key="3">
    <source>
        <dbReference type="ARBA" id="ARBA00012438"/>
    </source>
</evidence>
<dbReference type="Proteomes" id="UP000199400">
    <property type="component" value="Unassembled WGS sequence"/>
</dbReference>
<dbReference type="Pfam" id="PF02518">
    <property type="entry name" value="HATPase_c"/>
    <property type="match status" value="2"/>
</dbReference>
<dbReference type="CDD" id="cd16922">
    <property type="entry name" value="HATPase_EvgS-ArcB-TorS-like"/>
    <property type="match status" value="1"/>
</dbReference>
<keyword evidence="20" id="KW-1185">Reference proteome</keyword>
<dbReference type="EMBL" id="FOMX01000022">
    <property type="protein sequence ID" value="SFE90002.1"/>
    <property type="molecule type" value="Genomic_DNA"/>
</dbReference>
<dbReference type="InterPro" id="IPR003661">
    <property type="entry name" value="HisK_dim/P_dom"/>
</dbReference>
<dbReference type="AlphaFoldDB" id="A0A1I2EAN9"/>
<dbReference type="SUPFAM" id="SSF55874">
    <property type="entry name" value="ATPase domain of HSP90 chaperone/DNA topoisomerase II/histidine kinase"/>
    <property type="match status" value="2"/>
</dbReference>
<dbReference type="InterPro" id="IPR004358">
    <property type="entry name" value="Sig_transdc_His_kin-like_C"/>
</dbReference>
<dbReference type="Pfam" id="PF00512">
    <property type="entry name" value="HisKA"/>
    <property type="match status" value="2"/>
</dbReference>
<dbReference type="SUPFAM" id="SSF47384">
    <property type="entry name" value="Homodimeric domain of signal transducing histidine kinase"/>
    <property type="match status" value="2"/>
</dbReference>
<dbReference type="SUPFAM" id="SSF55785">
    <property type="entry name" value="PYP-like sensor domain (PAS domain)"/>
    <property type="match status" value="3"/>
</dbReference>
<dbReference type="PROSITE" id="PS50109">
    <property type="entry name" value="HIS_KIN"/>
    <property type="match status" value="2"/>
</dbReference>
<keyword evidence="10" id="KW-0902">Two-component regulatory system</keyword>
<dbReference type="InterPro" id="IPR036097">
    <property type="entry name" value="HisK_dim/P_sf"/>
</dbReference>
<evidence type="ECO:0000256" key="7">
    <source>
        <dbReference type="ARBA" id="ARBA00022741"/>
    </source>
</evidence>
<feature type="coiled-coil region" evidence="13">
    <location>
        <begin position="807"/>
        <end position="837"/>
    </location>
</feature>
<evidence type="ECO:0000256" key="4">
    <source>
        <dbReference type="ARBA" id="ARBA00022475"/>
    </source>
</evidence>
<dbReference type="Gene3D" id="3.40.50.2300">
    <property type="match status" value="1"/>
</dbReference>
<dbReference type="InterPro" id="IPR001789">
    <property type="entry name" value="Sig_transdc_resp-reg_receiver"/>
</dbReference>
<keyword evidence="9" id="KW-0067">ATP-binding</keyword>
<feature type="domain" description="PAS" evidence="17">
    <location>
        <begin position="61"/>
        <end position="112"/>
    </location>
</feature>
<evidence type="ECO:0000256" key="9">
    <source>
        <dbReference type="ARBA" id="ARBA00022840"/>
    </source>
</evidence>
<evidence type="ECO:0000313" key="19">
    <source>
        <dbReference type="EMBL" id="SFE90002.1"/>
    </source>
</evidence>
<comment type="catalytic activity">
    <reaction evidence="1">
        <text>ATP + protein L-histidine = ADP + protein N-phospho-L-histidine.</text>
        <dbReference type="EC" id="2.7.13.3"/>
    </reaction>
</comment>
<evidence type="ECO:0000256" key="1">
    <source>
        <dbReference type="ARBA" id="ARBA00000085"/>
    </source>
</evidence>
<evidence type="ECO:0000256" key="5">
    <source>
        <dbReference type="ARBA" id="ARBA00022553"/>
    </source>
</evidence>
<proteinExistence type="predicted"/>
<dbReference type="PROSITE" id="PS50112">
    <property type="entry name" value="PAS"/>
    <property type="match status" value="1"/>
</dbReference>
<feature type="modified residue" description="4-aspartylphosphate" evidence="12">
    <location>
        <position position="734"/>
    </location>
</feature>
<dbReference type="InterPro" id="IPR005467">
    <property type="entry name" value="His_kinase_dom"/>
</dbReference>
<dbReference type="SMART" id="SM00387">
    <property type="entry name" value="HATPase_c"/>
    <property type="match status" value="2"/>
</dbReference>
<feature type="domain" description="Histidine kinase" evidence="15">
    <location>
        <begin position="846"/>
        <end position="1061"/>
    </location>
</feature>
<dbReference type="SUPFAM" id="SSF52172">
    <property type="entry name" value="CheY-like"/>
    <property type="match status" value="1"/>
</dbReference>
<dbReference type="Gene3D" id="3.30.450.20">
    <property type="entry name" value="PAS domain"/>
    <property type="match status" value="3"/>
</dbReference>
<dbReference type="STRING" id="54.SAMN02745121_05983"/>
<feature type="compositionally biased region" description="Low complexity" evidence="14">
    <location>
        <begin position="9"/>
        <end position="22"/>
    </location>
</feature>
<comment type="subcellular location">
    <subcellularLocation>
        <location evidence="2">Cell membrane</location>
    </subcellularLocation>
</comment>
<dbReference type="CDD" id="cd00082">
    <property type="entry name" value="HisKA"/>
    <property type="match status" value="2"/>
</dbReference>
<dbReference type="InterPro" id="IPR036890">
    <property type="entry name" value="HATPase_C_sf"/>
</dbReference>
<dbReference type="InterPro" id="IPR013656">
    <property type="entry name" value="PAS_4"/>
</dbReference>
<dbReference type="InterPro" id="IPR000700">
    <property type="entry name" value="PAS-assoc_C"/>
</dbReference>
<evidence type="ECO:0000259" key="17">
    <source>
        <dbReference type="PROSITE" id="PS50112"/>
    </source>
</evidence>
<dbReference type="PANTHER" id="PTHR43047">
    <property type="entry name" value="TWO-COMPONENT HISTIDINE PROTEIN KINASE"/>
    <property type="match status" value="1"/>
</dbReference>
<dbReference type="InterPro" id="IPR000014">
    <property type="entry name" value="PAS"/>
</dbReference>
<evidence type="ECO:0000256" key="6">
    <source>
        <dbReference type="ARBA" id="ARBA00022679"/>
    </source>
</evidence>
<dbReference type="InterPro" id="IPR003594">
    <property type="entry name" value="HATPase_dom"/>
</dbReference>
<evidence type="ECO:0000259" key="18">
    <source>
        <dbReference type="PROSITE" id="PS50113"/>
    </source>
</evidence>
<dbReference type="Pfam" id="PF00072">
    <property type="entry name" value="Response_reg"/>
    <property type="match status" value="1"/>
</dbReference>
<sequence>MAEKPCENSRPGSAAASPARAATPLGERRCGREGPGAGALPPGRPLRTTPAPHVFLACVLPGAEFTELMDDALLVVSPAGAVEAANAAAERLLGASREALVGRDLAALLPDSTLDQACRGTDEARFSLDDGRGARLAAHVVPRPEGAWVVLRPEPAPLVAPDLQSDEHLRTLLSHAPVVLFACDARGILTLNEAHGLRPLRPNPGNDVGRSIFEAYADIPWVVDAARRALAGESLSMVGDLRGVVYEAHYSPLRVGGSGELCGFIGVALDVTERERTIERYASQQAVFKYVLANLPQGIFWKDRECRYLGCNQHFLQRLRLTSPDELIGKTDYDICASREEADFFRTMDRKVLGDGVPILNIEEPMRMFDGTDTYLLTSKVPIRDDQGEVSGLLGIYVDITERKRMELELQRAKEAADAALRAKSEFLTTISHELRTPLALLLGPLESLLDGDAPLGEPVRGALTRMWRNASRLGRLVDDILDYQKLEAGKLRPTWEPVAVRDLVEGIVLDAEPAAQAAGIDLRHELADDLGAVPLDRRMFEKILLNLLGNALKFTPAGGAVTVALARRDRARLRLTVRDTGPGIAPEEHERVFQRFEQLDSSITRKHEGTGLGLAIVREFAEELGGVVELHSALGEGASFVVDLPIDADRLVDLEAVPQPNAARPGRFDVLADDARPEPRPDLPRLLVADDNPDMRAYIAAVLGNDYAVELTANGALALQAARARRPDVILADVMMPEMDGYELVTRLKRDDDLRDVPVVLLSAKASREETARGLDVGADDYLPKPFAAVELRSRVRAALRLHRTHLEVVRQKQALEQALQALQDAQDQLVQSSKMAAVGALVAGLSHELNNPVAVIRMSAQMLLRRSPRDPFIRRALERIERHSQRCAALVDALLAYTRRRPPGAERCELDQVLRWLLELVRPEADERGIRLVAGFAGDSLPALVVHRPSLESALLNVFGNAADATGPGGVIEIQARSAPDSDGRAGAEIVIRDTGVGIAAADLPRVFEPFYTTKPPGKGTGLGLSMAQKFVRAHGGTIRIDSELGRGTAVRMWLPLLPPDAAAAEGRAPASLAPQAP</sequence>
<keyword evidence="11" id="KW-0472">Membrane</keyword>
<feature type="region of interest" description="Disordered" evidence="14">
    <location>
        <begin position="1"/>
        <end position="45"/>
    </location>
</feature>
<keyword evidence="7" id="KW-0547">Nucleotide-binding</keyword>
<evidence type="ECO:0000256" key="12">
    <source>
        <dbReference type="PROSITE-ProRule" id="PRU00169"/>
    </source>
</evidence>
<dbReference type="GO" id="GO:0005886">
    <property type="term" value="C:plasma membrane"/>
    <property type="evidence" value="ECO:0007669"/>
    <property type="project" value="UniProtKB-SubCell"/>
</dbReference>
<dbReference type="CDD" id="cd00130">
    <property type="entry name" value="PAS"/>
    <property type="match status" value="1"/>
</dbReference>
<evidence type="ECO:0000256" key="8">
    <source>
        <dbReference type="ARBA" id="ARBA00022777"/>
    </source>
</evidence>
<feature type="domain" description="PAC" evidence="18">
    <location>
        <begin position="360"/>
        <end position="412"/>
    </location>
</feature>
<evidence type="ECO:0000256" key="13">
    <source>
        <dbReference type="SAM" id="Coils"/>
    </source>
</evidence>
<evidence type="ECO:0000256" key="2">
    <source>
        <dbReference type="ARBA" id="ARBA00004236"/>
    </source>
</evidence>
<feature type="domain" description="Response regulatory" evidence="16">
    <location>
        <begin position="686"/>
        <end position="801"/>
    </location>
</feature>
<feature type="domain" description="Histidine kinase" evidence="15">
    <location>
        <begin position="430"/>
        <end position="649"/>
    </location>
</feature>
<protein>
    <recommendedName>
        <fullName evidence="3">histidine kinase</fullName>
        <ecNumber evidence="3">2.7.13.3</ecNumber>
    </recommendedName>
</protein>
<accession>A0A1I2EAN9</accession>
<name>A0A1I2EAN9_9BACT</name>
<dbReference type="InterPro" id="IPR011006">
    <property type="entry name" value="CheY-like_superfamily"/>
</dbReference>
<keyword evidence="6" id="KW-0808">Transferase</keyword>
<dbReference type="EC" id="2.7.13.3" evidence="3"/>